<dbReference type="InterPro" id="IPR013149">
    <property type="entry name" value="ADH-like_C"/>
</dbReference>
<evidence type="ECO:0000256" key="7">
    <source>
        <dbReference type="ARBA" id="ARBA00023002"/>
    </source>
</evidence>
<keyword evidence="4" id="KW-0489">Methyltransferase</keyword>
<dbReference type="SMART" id="SM00822">
    <property type="entry name" value="PKS_KR"/>
    <property type="match status" value="1"/>
</dbReference>
<dbReference type="Gene3D" id="3.30.70.3290">
    <property type="match status" value="1"/>
</dbReference>
<dbReference type="InterPro" id="IPR032821">
    <property type="entry name" value="PKS_assoc"/>
</dbReference>
<dbReference type="OrthoDB" id="4870565at2759"/>
<keyword evidence="6" id="KW-0521">NADP</keyword>
<dbReference type="InterPro" id="IPR013154">
    <property type="entry name" value="ADH-like_N"/>
</dbReference>
<dbReference type="InterPro" id="IPR020843">
    <property type="entry name" value="ER"/>
</dbReference>
<dbReference type="GO" id="GO:1901336">
    <property type="term" value="P:lactone biosynthetic process"/>
    <property type="evidence" value="ECO:0007669"/>
    <property type="project" value="UniProtKB-ARBA"/>
</dbReference>
<dbReference type="PANTHER" id="PTHR43775:SF49">
    <property type="entry name" value="SYNTHASE, PUTATIVE (JCVI)-RELATED"/>
    <property type="match status" value="1"/>
</dbReference>
<evidence type="ECO:0000256" key="1">
    <source>
        <dbReference type="ARBA" id="ARBA00005179"/>
    </source>
</evidence>
<reference evidence="15 16" key="1">
    <citation type="submission" date="2016-07" db="EMBL/GenBank/DDBJ databases">
        <title>Comparative genomics of the entomopathogenic fungus Beauveria bassiana.</title>
        <authorList>
            <person name="Valero Jimenez C.A."/>
            <person name="Zwaan B.J."/>
            <person name="Van Kan J.A."/>
            <person name="Takken W."/>
            <person name="Debets A.J."/>
            <person name="Schoustra S.E."/>
            <person name="Koenraadt C.J."/>
        </authorList>
    </citation>
    <scope>NUCLEOTIDE SEQUENCE [LARGE SCALE GENOMIC DNA]</scope>
    <source>
        <strain evidence="15 16">ARSEF 8028</strain>
    </source>
</reference>
<dbReference type="InterPro" id="IPR050091">
    <property type="entry name" value="PKS_NRPS_Biosynth_Enz"/>
</dbReference>
<dbReference type="SUPFAM" id="SSF50129">
    <property type="entry name" value="GroES-like"/>
    <property type="match status" value="1"/>
</dbReference>
<dbReference type="GO" id="GO:0004312">
    <property type="term" value="F:fatty acid synthase activity"/>
    <property type="evidence" value="ECO:0007669"/>
    <property type="project" value="TreeGrafter"/>
</dbReference>
<dbReference type="InterPro" id="IPR057326">
    <property type="entry name" value="KR_dom"/>
</dbReference>
<dbReference type="InterPro" id="IPR049900">
    <property type="entry name" value="PKS_mFAS_DH"/>
</dbReference>
<dbReference type="InterPro" id="IPR014030">
    <property type="entry name" value="Ketoacyl_synth_N"/>
</dbReference>
<dbReference type="InterPro" id="IPR016039">
    <property type="entry name" value="Thiolase-like"/>
</dbReference>
<dbReference type="SMART" id="SM00827">
    <property type="entry name" value="PKS_AT"/>
    <property type="match status" value="1"/>
</dbReference>
<evidence type="ECO:0000256" key="5">
    <source>
        <dbReference type="ARBA" id="ARBA00022679"/>
    </source>
</evidence>
<dbReference type="Pfam" id="PF08659">
    <property type="entry name" value="KR"/>
    <property type="match status" value="1"/>
</dbReference>
<dbReference type="EMBL" id="JRHA01000001">
    <property type="protein sequence ID" value="PQK08526.1"/>
    <property type="molecule type" value="Genomic_DNA"/>
</dbReference>
<dbReference type="PROSITE" id="PS52004">
    <property type="entry name" value="KS3_2"/>
    <property type="match status" value="1"/>
</dbReference>
<feature type="domain" description="Ketosynthase family 3 (KS3)" evidence="13">
    <location>
        <begin position="50"/>
        <end position="470"/>
    </location>
</feature>
<evidence type="ECO:0000256" key="6">
    <source>
        <dbReference type="ARBA" id="ARBA00022857"/>
    </source>
</evidence>
<dbReference type="SUPFAM" id="SSF53335">
    <property type="entry name" value="S-adenosyl-L-methionine-dependent methyltransferases"/>
    <property type="match status" value="1"/>
</dbReference>
<dbReference type="InterPro" id="IPR042104">
    <property type="entry name" value="PKS_dehydratase_sf"/>
</dbReference>
<feature type="active site" description="Proton acceptor; for dehydratase activity" evidence="10">
    <location>
        <position position="981"/>
    </location>
</feature>
<dbReference type="InterPro" id="IPR014043">
    <property type="entry name" value="Acyl_transferase_dom"/>
</dbReference>
<keyword evidence="2" id="KW-0596">Phosphopantetheine</keyword>
<dbReference type="GO" id="GO:0006633">
    <property type="term" value="P:fatty acid biosynthetic process"/>
    <property type="evidence" value="ECO:0007669"/>
    <property type="project" value="TreeGrafter"/>
</dbReference>
<dbReference type="GO" id="GO:0044550">
    <property type="term" value="P:secondary metabolite biosynthetic process"/>
    <property type="evidence" value="ECO:0007669"/>
    <property type="project" value="UniProtKB-ARBA"/>
</dbReference>
<keyword evidence="3" id="KW-0597">Phosphoprotein</keyword>
<sequence length="2521" mass="276580">MSHGNGYQSSFRPNNGNDALPTPLSDKPILMSPASQASLPPGDTVQEPIAEPMAICGMGMRLPGGIRDAEGYWDLLYNKRSGRCKVPASRYNVDAWYGPGKIGHVASKYGYFLQDVNLANMDASFWSMTRQEIEAMDPQQRLTLEVTYECLQNAGQIPEQLRGKKVGVYLGTFEGDWQELDGRDPLHYHMYRLTGYGDYMSANRIHYEFGFMGPSVTIRTACSSSLTGLYDACRAISSGECESAVVACANIIYSPRTSVTMQEQGVISPTGICKTFDAKADGYARGEAVSAIYVKRLSDAIRDGDPVRSVIRSTCINAGGKATTLTAPSTAAHEMLIRRGHELAGIRDFSKTAMIECHGTGTTVGDPIEAAAVANVFGEHGIYIGSVKPNLGHSEGASGLSSIIKMTLALENKTIPPNIHFTTPNPKIRFDECKLKVPTEPLPWPQDRDELVGVNSFGIGGSNAHVLLGSAESFGIFQTHPKPIDAAEQALGELTPRLLLFSAKHPMALSRTISEHEAYNISHPDSLQDMCYSLALKREKLLHRAFVVADGEDAWQPSRVRQASVKAAPPKLVFVFNGQGAQWPQMAKKLVQQSNIFRQRLENMQAILQSLPDGPAWSLIDTLLAPKASSRLTEAEISQPCCTAVQVALVDLLGHYGVRPDAVVGHSSGEIAAAYASGAISTEGAIRIAYYRGLVMPPLDATSRLGGMAAIGLKPEDIKPLLQSGVVVGCENSPSNTTITGDKDALEKTMDSIRAAHPGVLVRALHVDRAYHSPHMQVIAPTYLRLLERQLISASAPAVPFYSSVTGGQVTEAGTLGAAYWVQNLTCPVLFSTALGQAHSNSAALQTFLELGPHPALVGPARETLRQFSSSFDYVKTLSRGQDSYRDMLHCIGEMWLQQVPVDVAAAAEQGQFLTNLPLYPWHYDDDDEQLWFESRLSKEWRLRQFPHHDVLGSRVLESTDHSPSWRNIIRLDAVPWIKEHEVAGSIVFPGVGYVCMAGEAVRQLTGSESFTVRRVHIKSALVMHQGADVEVLTELHRAPLTYALDSKWYSFSISSLHNGTWTKHNFGQISAGADKAHTGPKICPKARSLSSRGWYRKMRAMGLEYGPRFMGLKDMSAHPVERTVVASLTNDMRDGESQYAVHPVTLDCFIQAIAPATFHGLTRRFNTLGLPTYIEEMYVAPPLHKDMQIEVRADKEPKGTLSGDITALSGGQVAIEMKGLQMSAIEDSSDLQDPNRHAAVELEWKEDLHLQASVEHLIEPASDRTAVYALLDEFAAVCMQRTSDKMHTLAPHAGVAHLQHYKTWLHDATQHASRKQLGLGATTLRSVDELYQELQSSEAKAAAEAMYRIHDDCASLFSGQVDGLELLLRDDMLHQLYDFMQNSKYDALLDLAAHRKPNMRVLEIGAGTGGTTATVLPALRSCYGERMYASYTYTDISAGFFPAARKRFEAYSAVEFAVLDIAKDPIEQGYEPNSFDLVIACNVLHATPSLRATLENVHTLLHPEGRLFLQELSPATKWINFIMGILPGWWLGEQDGRFPEPYVSAERWDQELLSAGFSGAALRSYDGFLNNNIVSTPCRVLDEAKSRTRLTVLYSASRPSQAQTVVDILTGHGYTTGLQAIESIEEANLPESGDVLSLLDLSEPFFHELDALKFSNLQKLLAQVQNVGGGILWVTGAAQVRCVDPRYAMVNGFARVMRTEMSLDFATLELDRFDYDGLAVVPRVLREFQLRLSEDAVNPTLEWAYDRGKMLISRYHYIQVEEELKMEGTAQGDQARTSKLVQDRSGLIDTLCWRQELQAPLLDECDVLVQVKAVGLNFKDVLISTGVISGKSSIGRGFGYEGSGIVVAVGANVAKLTPGDRVIMSSSGCLATTMSLDQRLCVKMPDNMTFLEGATMSAVNCTAIYGLLDSGKLTKGSTVLIHSAAGGVGIAAMQIAKMVGATIYATVSSEEKIDYLVKAFDQPRERIFHSRTGDFLQHVMAATDGVGVDVVLNSLSGELLHASWKCVAEFGTFVEIGRRDFVGQAVLDMQLFEPNRRFIGFDLLLFATKRPHVIEGIMERVMSFCNLGFIQPIRPMAIFPAHSVKEAFRFMQRAQHIGKIVLEMPEEHKKPSLCSSISPLPLALQPDGAYLFVGGLGGLGRAVATWLVEHGARHLVFLSRSAESSADAADFREELNQLSCHATLVAGDVAKLQDVERAIQAAKMPIVGILQASMVLRDTNVSEMTWHEWQAAVQPKVAGTWNLHKALIRCQPSQTLDFFFMFSSAGAISGQWGQSNYNAGNTFLDAFVSYRHSLKLPASVVNIGVIEDVGYVSENPDILDSLRSTSQHLMQESELLESIELMLRRSSHRFSSHQQLGPPYVDRSRIGVGMRSTLPIMSPNNRTIWRKDPRMLVYRNLEKAADAQTADDGDGDDQTLSNFLRGASTNVMVLKAPETALLLAGEIAKTLFGFLMKTSIDDACLDAPLATIGIDSLISIELRNWLRRKVGVEFAVLEIFQAPNIRALGVVAQGKLVDKFQALL</sequence>
<dbReference type="CDD" id="cd00833">
    <property type="entry name" value="PKS"/>
    <property type="match status" value="1"/>
</dbReference>
<feature type="compositionally biased region" description="Polar residues" evidence="11">
    <location>
        <begin position="1"/>
        <end position="17"/>
    </location>
</feature>
<dbReference type="Gene3D" id="3.40.50.150">
    <property type="entry name" value="Vaccinia Virus protein VP39"/>
    <property type="match status" value="1"/>
</dbReference>
<dbReference type="Pfam" id="PF16197">
    <property type="entry name" value="KAsynt_C_assoc"/>
    <property type="match status" value="1"/>
</dbReference>
<keyword evidence="5" id="KW-0808">Transferase</keyword>
<dbReference type="InterPro" id="IPR001227">
    <property type="entry name" value="Ac_transferase_dom_sf"/>
</dbReference>
<dbReference type="Pfam" id="PF00107">
    <property type="entry name" value="ADH_zinc_N"/>
    <property type="match status" value="1"/>
</dbReference>
<feature type="region of interest" description="C-terminal hotdog fold" evidence="10">
    <location>
        <begin position="1087"/>
        <end position="1232"/>
    </location>
</feature>
<dbReference type="SMART" id="SM00829">
    <property type="entry name" value="PKS_ER"/>
    <property type="match status" value="1"/>
</dbReference>
<comment type="caution">
    <text evidence="15">The sequence shown here is derived from an EMBL/GenBank/DDBJ whole genome shotgun (WGS) entry which is preliminary data.</text>
</comment>
<feature type="region of interest" description="N-terminal hotdog fold" evidence="10">
    <location>
        <begin position="949"/>
        <end position="1077"/>
    </location>
</feature>
<dbReference type="InterPro" id="IPR020806">
    <property type="entry name" value="PKS_PP-bd"/>
</dbReference>
<dbReference type="InterPro" id="IPR013968">
    <property type="entry name" value="PKS_KR"/>
</dbReference>
<dbReference type="Pfam" id="PF00698">
    <property type="entry name" value="Acyl_transf_1"/>
    <property type="match status" value="1"/>
</dbReference>
<feature type="region of interest" description="Disordered" evidence="11">
    <location>
        <begin position="1"/>
        <end position="46"/>
    </location>
</feature>
<feature type="active site" description="Proton donor; for dehydratase activity" evidence="10">
    <location>
        <position position="1148"/>
    </location>
</feature>
<dbReference type="SUPFAM" id="SSF53901">
    <property type="entry name" value="Thiolase-like"/>
    <property type="match status" value="1"/>
</dbReference>
<organism evidence="15 16">
    <name type="scientific">Beauveria bassiana</name>
    <name type="common">White muscardine disease fungus</name>
    <name type="synonym">Tritirachium shiotae</name>
    <dbReference type="NCBI Taxonomy" id="176275"/>
    <lineage>
        <taxon>Eukaryota</taxon>
        <taxon>Fungi</taxon>
        <taxon>Dikarya</taxon>
        <taxon>Ascomycota</taxon>
        <taxon>Pezizomycotina</taxon>
        <taxon>Sordariomycetes</taxon>
        <taxon>Hypocreomycetidae</taxon>
        <taxon>Hypocreales</taxon>
        <taxon>Cordycipitaceae</taxon>
        <taxon>Beauveria</taxon>
    </lineage>
</organism>
<dbReference type="PROSITE" id="PS50075">
    <property type="entry name" value="CARRIER"/>
    <property type="match status" value="1"/>
</dbReference>
<dbReference type="Pfam" id="PF00550">
    <property type="entry name" value="PP-binding"/>
    <property type="match status" value="1"/>
</dbReference>
<dbReference type="SUPFAM" id="SSF55048">
    <property type="entry name" value="Probable ACP-binding domain of malonyl-CoA ACP transacylase"/>
    <property type="match status" value="1"/>
</dbReference>
<dbReference type="InterPro" id="IPR014031">
    <property type="entry name" value="Ketoacyl_synth_C"/>
</dbReference>
<evidence type="ECO:0000256" key="2">
    <source>
        <dbReference type="ARBA" id="ARBA00022450"/>
    </source>
</evidence>
<gene>
    <name evidence="15" type="ORF">BB8028_0001g06000</name>
</gene>
<dbReference type="InterPro" id="IPR020841">
    <property type="entry name" value="PKS_Beta-ketoAc_synthase_dom"/>
</dbReference>
<evidence type="ECO:0000256" key="9">
    <source>
        <dbReference type="ARBA" id="ARBA00023315"/>
    </source>
</evidence>
<evidence type="ECO:0000256" key="4">
    <source>
        <dbReference type="ARBA" id="ARBA00022603"/>
    </source>
</evidence>
<dbReference type="Pfam" id="PF21089">
    <property type="entry name" value="PKS_DH_N"/>
    <property type="match status" value="1"/>
</dbReference>
<dbReference type="Gene3D" id="3.90.180.10">
    <property type="entry name" value="Medium-chain alcohol dehydrogenases, catalytic domain"/>
    <property type="match status" value="1"/>
</dbReference>
<dbReference type="Pfam" id="PF14765">
    <property type="entry name" value="PS-DH"/>
    <property type="match status" value="1"/>
</dbReference>
<dbReference type="PROSITE" id="PS00012">
    <property type="entry name" value="PHOSPHOPANTETHEINE"/>
    <property type="match status" value="1"/>
</dbReference>
<keyword evidence="9" id="KW-0012">Acyltransferase</keyword>
<dbReference type="Pfam" id="PF02801">
    <property type="entry name" value="Ketoacyl-synt_C"/>
    <property type="match status" value="1"/>
</dbReference>
<dbReference type="GO" id="GO:0008168">
    <property type="term" value="F:methyltransferase activity"/>
    <property type="evidence" value="ECO:0007669"/>
    <property type="project" value="UniProtKB-KW"/>
</dbReference>
<dbReference type="SMART" id="SM00825">
    <property type="entry name" value="PKS_KS"/>
    <property type="match status" value="1"/>
</dbReference>
<dbReference type="PANTHER" id="PTHR43775">
    <property type="entry name" value="FATTY ACID SYNTHASE"/>
    <property type="match status" value="1"/>
</dbReference>
<evidence type="ECO:0000259" key="14">
    <source>
        <dbReference type="PROSITE" id="PS52019"/>
    </source>
</evidence>
<dbReference type="Gene3D" id="1.10.1200.10">
    <property type="entry name" value="ACP-like"/>
    <property type="match status" value="1"/>
</dbReference>
<dbReference type="GO" id="GO:0031177">
    <property type="term" value="F:phosphopantetheine binding"/>
    <property type="evidence" value="ECO:0007669"/>
    <property type="project" value="InterPro"/>
</dbReference>
<dbReference type="InterPro" id="IPR016035">
    <property type="entry name" value="Acyl_Trfase/lysoPLipase"/>
</dbReference>
<dbReference type="Gene3D" id="3.40.366.10">
    <property type="entry name" value="Malonyl-Coenzyme A Acyl Carrier Protein, domain 2"/>
    <property type="match status" value="1"/>
</dbReference>
<feature type="domain" description="PKS/mFAS DH" evidence="14">
    <location>
        <begin position="949"/>
        <end position="1232"/>
    </location>
</feature>
<dbReference type="InterPro" id="IPR036736">
    <property type="entry name" value="ACP-like_sf"/>
</dbReference>
<dbReference type="SMART" id="SM00823">
    <property type="entry name" value="PKS_PP"/>
    <property type="match status" value="1"/>
</dbReference>
<evidence type="ECO:0000256" key="8">
    <source>
        <dbReference type="ARBA" id="ARBA00023268"/>
    </source>
</evidence>
<dbReference type="Gene3D" id="3.40.50.720">
    <property type="entry name" value="NAD(P)-binding Rossmann-like Domain"/>
    <property type="match status" value="2"/>
</dbReference>
<dbReference type="Gene3D" id="3.40.47.10">
    <property type="match status" value="1"/>
</dbReference>
<evidence type="ECO:0000256" key="3">
    <source>
        <dbReference type="ARBA" id="ARBA00022553"/>
    </source>
</evidence>
<evidence type="ECO:0000313" key="15">
    <source>
        <dbReference type="EMBL" id="PQK08526.1"/>
    </source>
</evidence>
<dbReference type="FunFam" id="3.40.50.720:FF:000209">
    <property type="entry name" value="Polyketide synthase Pks12"/>
    <property type="match status" value="1"/>
</dbReference>
<accession>A0A2S7XXB5</accession>
<keyword evidence="8" id="KW-0511">Multifunctional enzyme</keyword>
<dbReference type="SUPFAM" id="SSF52151">
    <property type="entry name" value="FabD/lysophospholipase-like"/>
    <property type="match status" value="1"/>
</dbReference>
<evidence type="ECO:0000256" key="10">
    <source>
        <dbReference type="PROSITE-ProRule" id="PRU01363"/>
    </source>
</evidence>
<dbReference type="SUPFAM" id="SSF47336">
    <property type="entry name" value="ACP-like"/>
    <property type="match status" value="1"/>
</dbReference>
<dbReference type="InterPro" id="IPR036291">
    <property type="entry name" value="NAD(P)-bd_dom_sf"/>
</dbReference>
<evidence type="ECO:0000256" key="11">
    <source>
        <dbReference type="SAM" id="MobiDB-lite"/>
    </source>
</evidence>
<keyword evidence="7" id="KW-0560">Oxidoreductase</keyword>
<dbReference type="InterPro" id="IPR011032">
    <property type="entry name" value="GroES-like_sf"/>
</dbReference>
<dbReference type="PROSITE" id="PS52019">
    <property type="entry name" value="PKS_MFAS_DH"/>
    <property type="match status" value="1"/>
</dbReference>
<dbReference type="InterPro" id="IPR049551">
    <property type="entry name" value="PKS_DH_C"/>
</dbReference>
<dbReference type="InterPro" id="IPR029063">
    <property type="entry name" value="SAM-dependent_MTases_sf"/>
</dbReference>
<dbReference type="GO" id="GO:0032259">
    <property type="term" value="P:methylation"/>
    <property type="evidence" value="ECO:0007669"/>
    <property type="project" value="UniProtKB-KW"/>
</dbReference>
<evidence type="ECO:0000313" key="16">
    <source>
        <dbReference type="Proteomes" id="UP000237441"/>
    </source>
</evidence>
<dbReference type="SUPFAM" id="SSF51735">
    <property type="entry name" value="NAD(P)-binding Rossmann-fold domains"/>
    <property type="match status" value="2"/>
</dbReference>
<dbReference type="Pfam" id="PF00109">
    <property type="entry name" value="ketoacyl-synt"/>
    <property type="match status" value="1"/>
</dbReference>
<comment type="pathway">
    <text evidence="1">Secondary metabolite biosynthesis.</text>
</comment>
<dbReference type="Gene3D" id="3.10.129.110">
    <property type="entry name" value="Polyketide synthase dehydratase"/>
    <property type="match status" value="1"/>
</dbReference>
<dbReference type="InterPro" id="IPR013217">
    <property type="entry name" value="Methyltransf_12"/>
</dbReference>
<proteinExistence type="predicted"/>
<dbReference type="Pfam" id="PF08240">
    <property type="entry name" value="ADH_N"/>
    <property type="match status" value="1"/>
</dbReference>
<dbReference type="Pfam" id="PF08242">
    <property type="entry name" value="Methyltransf_12"/>
    <property type="match status" value="1"/>
</dbReference>
<feature type="domain" description="Carrier" evidence="12">
    <location>
        <begin position="2435"/>
        <end position="2513"/>
    </location>
</feature>
<evidence type="ECO:0000259" key="12">
    <source>
        <dbReference type="PROSITE" id="PS50075"/>
    </source>
</evidence>
<dbReference type="SMART" id="SM00826">
    <property type="entry name" value="PKS_DH"/>
    <property type="match status" value="1"/>
</dbReference>
<dbReference type="InterPro" id="IPR016036">
    <property type="entry name" value="Malonyl_transacylase_ACP-bd"/>
</dbReference>
<dbReference type="InterPro" id="IPR006162">
    <property type="entry name" value="Ppantetheine_attach_site"/>
</dbReference>
<dbReference type="InterPro" id="IPR020807">
    <property type="entry name" value="PKS_DH"/>
</dbReference>
<evidence type="ECO:0000259" key="13">
    <source>
        <dbReference type="PROSITE" id="PS52004"/>
    </source>
</evidence>
<dbReference type="CDD" id="cd02440">
    <property type="entry name" value="AdoMet_MTases"/>
    <property type="match status" value="1"/>
</dbReference>
<dbReference type="Proteomes" id="UP000237441">
    <property type="component" value="Unassembled WGS sequence"/>
</dbReference>
<dbReference type="GO" id="GO:0016491">
    <property type="term" value="F:oxidoreductase activity"/>
    <property type="evidence" value="ECO:0007669"/>
    <property type="project" value="UniProtKB-KW"/>
</dbReference>
<dbReference type="InterPro" id="IPR049552">
    <property type="entry name" value="PKS_DH_N"/>
</dbReference>
<dbReference type="CDD" id="cd05195">
    <property type="entry name" value="enoyl_red"/>
    <property type="match status" value="1"/>
</dbReference>
<dbReference type="InterPro" id="IPR009081">
    <property type="entry name" value="PP-bd_ACP"/>
</dbReference>
<name>A0A2S7XXB5_BEABA</name>
<protein>
    <submittedName>
        <fullName evidence="15">Uncharacterized protein</fullName>
    </submittedName>
</protein>